<evidence type="ECO:0000256" key="2">
    <source>
        <dbReference type="SAM" id="MobiDB-lite"/>
    </source>
</evidence>
<dbReference type="EMBL" id="JAAAID010000018">
    <property type="protein sequence ID" value="KAG0024419.1"/>
    <property type="molecule type" value="Genomic_DNA"/>
</dbReference>
<feature type="compositionally biased region" description="Basic and acidic residues" evidence="2">
    <location>
        <begin position="404"/>
        <end position="420"/>
    </location>
</feature>
<feature type="compositionally biased region" description="Low complexity" evidence="2">
    <location>
        <begin position="121"/>
        <end position="134"/>
    </location>
</feature>
<proteinExistence type="predicted"/>
<evidence type="ECO:0000313" key="3">
    <source>
        <dbReference type="EMBL" id="KAG0024419.1"/>
    </source>
</evidence>
<feature type="compositionally biased region" description="Acidic residues" evidence="2">
    <location>
        <begin position="362"/>
        <end position="380"/>
    </location>
</feature>
<feature type="compositionally biased region" description="Basic and acidic residues" evidence="2">
    <location>
        <begin position="794"/>
        <end position="806"/>
    </location>
</feature>
<protein>
    <submittedName>
        <fullName evidence="3">Uncharacterized protein</fullName>
    </submittedName>
</protein>
<feature type="compositionally biased region" description="Basic and acidic residues" evidence="2">
    <location>
        <begin position="66"/>
        <end position="83"/>
    </location>
</feature>
<keyword evidence="4" id="KW-1185">Reference proteome</keyword>
<feature type="compositionally biased region" description="Polar residues" evidence="2">
    <location>
        <begin position="783"/>
        <end position="793"/>
    </location>
</feature>
<feature type="compositionally biased region" description="Low complexity" evidence="2">
    <location>
        <begin position="736"/>
        <end position="750"/>
    </location>
</feature>
<feature type="compositionally biased region" description="Acidic residues" evidence="2">
    <location>
        <begin position="392"/>
        <end position="403"/>
    </location>
</feature>
<gene>
    <name evidence="3" type="ORF">BGZ80_003087</name>
</gene>
<feature type="coiled-coil region" evidence="1">
    <location>
        <begin position="672"/>
        <end position="724"/>
    </location>
</feature>
<accession>A0A9P6N5Z3</accession>
<dbReference type="AlphaFoldDB" id="A0A9P6N5Z3"/>
<feature type="compositionally biased region" description="Polar residues" evidence="2">
    <location>
        <begin position="527"/>
        <end position="544"/>
    </location>
</feature>
<evidence type="ECO:0000313" key="4">
    <source>
        <dbReference type="Proteomes" id="UP000703661"/>
    </source>
</evidence>
<dbReference type="Proteomes" id="UP000703661">
    <property type="component" value="Unassembled WGS sequence"/>
</dbReference>
<keyword evidence="1" id="KW-0175">Coiled coil</keyword>
<feature type="region of interest" description="Disordered" evidence="2">
    <location>
        <begin position="353"/>
        <end position="598"/>
    </location>
</feature>
<organism evidence="3 4">
    <name type="scientific">Entomortierella chlamydospora</name>
    <dbReference type="NCBI Taxonomy" id="101097"/>
    <lineage>
        <taxon>Eukaryota</taxon>
        <taxon>Fungi</taxon>
        <taxon>Fungi incertae sedis</taxon>
        <taxon>Mucoromycota</taxon>
        <taxon>Mortierellomycotina</taxon>
        <taxon>Mortierellomycetes</taxon>
        <taxon>Mortierellales</taxon>
        <taxon>Mortierellaceae</taxon>
        <taxon>Entomortierella</taxon>
    </lineage>
</organism>
<feature type="region of interest" description="Disordered" evidence="2">
    <location>
        <begin position="729"/>
        <end position="806"/>
    </location>
</feature>
<comment type="caution">
    <text evidence="3">The sequence shown here is derived from an EMBL/GenBank/DDBJ whole genome shotgun (WGS) entry which is preliminary data.</text>
</comment>
<feature type="compositionally biased region" description="Basic and acidic residues" evidence="2">
    <location>
        <begin position="381"/>
        <end position="391"/>
    </location>
</feature>
<sequence length="806" mass="90710">MPPSPTARIYSLESNQTKRPIDSDSEGISESESRYRHRLVSDPNAHSSQYERGHYPSASYQYVDSDNGRPRHHPYAEHTKDYHPNSGAYPPSVLSDGLPQLAPRPPPRYSMEEDQTPNGTQHQQQQQQLQQQHQYSGNHAHIKKESGVVEPVKIQSARGTPKGPLPIDIQISLLNSVLRHDPFNCAIRKTTQAWEMISREQGIRARTCSRRFDNIIQASIAGRDRPVGTEEQQATKKNLLEQLFLMMNQPQAIKRMQKKRRYRSEDTDRRLLMETIRLNPFAQKVGQVAKAWEDVRDALNMKVHARQCIRRVNRMVKPYQLRERMYKGNIPDDLKEANDDLVKQVILLMRSSGQGAPLDDGNSNDDDSASGSSDSDDPEDHMDTKGERNAQEDDELEEDEDYEMVSRSESEQRATKKSQEDGAQPSETTPRSPTDPALSPSTQLTTPSLATSAASVPSSSAPATPAKRGRPRNPPSMQNPSDKIRNHHSHDSDVNMKDMQQGRQAWEGEAADSKAPRTSADGGSGDMTPTETTFPGQRATSHSSPPHMYSASASHPSASGDARHYPQTEYDHNDYRRPMKHARTNSRGGCDLPMDMSHSDRNGHVPGYRYGTHAGKGQSVDAHGRPVDYPPPSREPLDVYPRRGYHGAAAISGEATETMSQHSPTAQQYRDVVNELRHIQEYLAQIEDQRREDHEKQSSLMYTIEKLQQQIQQQQQQLYQLQTQLRYGYSSHHEQSQQSPLQGPSGSSGPATNGRYSGHPSEHHAVASFQKNMSGRPTERHNQGISHHTSYSRSEGHYAPRDRDSR</sequence>
<reference evidence="3" key="1">
    <citation type="journal article" date="2020" name="Fungal Divers.">
        <title>Resolving the Mortierellaceae phylogeny through synthesis of multi-gene phylogenetics and phylogenomics.</title>
        <authorList>
            <person name="Vandepol N."/>
            <person name="Liber J."/>
            <person name="Desiro A."/>
            <person name="Na H."/>
            <person name="Kennedy M."/>
            <person name="Barry K."/>
            <person name="Grigoriev I.V."/>
            <person name="Miller A.N."/>
            <person name="O'Donnell K."/>
            <person name="Stajich J.E."/>
            <person name="Bonito G."/>
        </authorList>
    </citation>
    <scope>NUCLEOTIDE SEQUENCE</scope>
    <source>
        <strain evidence="3">NRRL 2769</strain>
    </source>
</reference>
<feature type="region of interest" description="Disordered" evidence="2">
    <location>
        <begin position="1"/>
        <end position="139"/>
    </location>
</feature>
<feature type="compositionally biased region" description="Basic and acidic residues" evidence="2">
    <location>
        <begin position="561"/>
        <end position="577"/>
    </location>
</feature>
<feature type="compositionally biased region" description="Low complexity" evidence="2">
    <location>
        <begin position="436"/>
        <end position="466"/>
    </location>
</feature>
<name>A0A9P6N5Z3_9FUNG</name>
<evidence type="ECO:0000256" key="1">
    <source>
        <dbReference type="SAM" id="Coils"/>
    </source>
</evidence>